<dbReference type="SUPFAM" id="SSF46689">
    <property type="entry name" value="Homeodomain-like"/>
    <property type="match status" value="1"/>
</dbReference>
<dbReference type="EMBL" id="BAWF01000022">
    <property type="protein sequence ID" value="GAF45526.1"/>
    <property type="molecule type" value="Genomic_DNA"/>
</dbReference>
<keyword evidence="5" id="KW-1185">Reference proteome</keyword>
<dbReference type="InterPro" id="IPR009057">
    <property type="entry name" value="Homeodomain-like_sf"/>
</dbReference>
<dbReference type="AlphaFoldDB" id="X0Q4U5"/>
<evidence type="ECO:0000256" key="1">
    <source>
        <dbReference type="ARBA" id="ARBA00023125"/>
    </source>
</evidence>
<comment type="caution">
    <text evidence="4">The sequence shown here is derived from an EMBL/GenBank/DDBJ whole genome shotgun (WGS) entry which is preliminary data.</text>
</comment>
<dbReference type="InterPro" id="IPR041642">
    <property type="entry name" value="KstR_C"/>
</dbReference>
<dbReference type="Pfam" id="PF00440">
    <property type="entry name" value="TetR_N"/>
    <property type="match status" value="1"/>
</dbReference>
<dbReference type="GO" id="GO:0003700">
    <property type="term" value="F:DNA-binding transcription factor activity"/>
    <property type="evidence" value="ECO:0007669"/>
    <property type="project" value="TreeGrafter"/>
</dbReference>
<feature type="domain" description="HTH tetR-type" evidence="3">
    <location>
        <begin position="58"/>
        <end position="118"/>
    </location>
</feature>
<evidence type="ECO:0000256" key="2">
    <source>
        <dbReference type="PROSITE-ProRule" id="PRU00335"/>
    </source>
</evidence>
<dbReference type="Pfam" id="PF17925">
    <property type="entry name" value="TetR_C_20"/>
    <property type="match status" value="1"/>
</dbReference>
<dbReference type="PANTHER" id="PTHR30055">
    <property type="entry name" value="HTH-TYPE TRANSCRIPTIONAL REGULATOR RUTR"/>
    <property type="match status" value="1"/>
</dbReference>
<gene>
    <name evidence="4" type="ORF">RW1_022_01060</name>
</gene>
<dbReference type="PROSITE" id="PS50977">
    <property type="entry name" value="HTH_TETR_2"/>
    <property type="match status" value="1"/>
</dbReference>
<dbReference type="InterPro" id="IPR050109">
    <property type="entry name" value="HTH-type_TetR-like_transc_reg"/>
</dbReference>
<reference evidence="4 5" key="1">
    <citation type="submission" date="2014-02" db="EMBL/GenBank/DDBJ databases">
        <title>Whole genome shotgun sequence of Rhodococcus wratislaviensis NBRC 100605.</title>
        <authorList>
            <person name="Hosoyama A."/>
            <person name="Tsuchikane K."/>
            <person name="Yoshida I."/>
            <person name="Ohji S."/>
            <person name="Ichikawa N."/>
            <person name="Yamazoe A."/>
            <person name="Fujita N."/>
        </authorList>
    </citation>
    <scope>NUCLEOTIDE SEQUENCE [LARGE SCALE GENOMIC DNA]</scope>
    <source>
        <strain evidence="4 5">NBRC 100605</strain>
    </source>
</reference>
<dbReference type="GO" id="GO:0000976">
    <property type="term" value="F:transcription cis-regulatory region binding"/>
    <property type="evidence" value="ECO:0007669"/>
    <property type="project" value="TreeGrafter"/>
</dbReference>
<feature type="DNA-binding region" description="H-T-H motif" evidence="2">
    <location>
        <begin position="81"/>
        <end position="100"/>
    </location>
</feature>
<sequence length="259" mass="28483">MPLLATSLPLAPRPWEMRVVRRRDICLNPDMTEDPSGSGSLDARQAGVAAVPSTTAQRARYNRVLETATRFLSAGGEDNLQMKELAKSAEISLTALYRYFPSKDHVLLAVSLARYERALQLIQQEAHREGTARELVTDHLLREFHAQQRDRNLTAALTRALAGVNGSQGPIIQQIADLHLRILSHVAEADPGLSEDQLHVLPMIVDIFSAALRRWLADSSTDAEVRYRIRVGCHLLDLDSSVLAAEMAAATEPRPGGSP</sequence>
<protein>
    <submittedName>
        <fullName evidence="4">Putative TetR family transcriptional regulator</fullName>
    </submittedName>
</protein>
<name>X0Q4U5_RHOWR</name>
<dbReference type="Proteomes" id="UP000019491">
    <property type="component" value="Unassembled WGS sequence"/>
</dbReference>
<accession>X0Q4U5</accession>
<dbReference type="InterPro" id="IPR001647">
    <property type="entry name" value="HTH_TetR"/>
</dbReference>
<dbReference type="PANTHER" id="PTHR30055:SF242">
    <property type="entry name" value="HTH-TYPE TRANSCRIPTIONAL REPRESSOR KSTR"/>
    <property type="match status" value="1"/>
</dbReference>
<dbReference type="Gene3D" id="1.10.357.10">
    <property type="entry name" value="Tetracycline Repressor, domain 2"/>
    <property type="match status" value="1"/>
</dbReference>
<proteinExistence type="predicted"/>
<evidence type="ECO:0000313" key="5">
    <source>
        <dbReference type="Proteomes" id="UP000019491"/>
    </source>
</evidence>
<evidence type="ECO:0000313" key="4">
    <source>
        <dbReference type="EMBL" id="GAF45526.1"/>
    </source>
</evidence>
<organism evidence="4 5">
    <name type="scientific">Rhodococcus wratislaviensis NBRC 100605</name>
    <dbReference type="NCBI Taxonomy" id="1219028"/>
    <lineage>
        <taxon>Bacteria</taxon>
        <taxon>Bacillati</taxon>
        <taxon>Actinomycetota</taxon>
        <taxon>Actinomycetes</taxon>
        <taxon>Mycobacteriales</taxon>
        <taxon>Nocardiaceae</taxon>
        <taxon>Rhodococcus</taxon>
    </lineage>
</organism>
<keyword evidence="1 2" id="KW-0238">DNA-binding</keyword>
<evidence type="ECO:0000259" key="3">
    <source>
        <dbReference type="PROSITE" id="PS50977"/>
    </source>
</evidence>